<dbReference type="Proteomes" id="UP000222944">
    <property type="component" value="Unassembled WGS sequence"/>
</dbReference>
<organism evidence="1 2">
    <name type="scientific">Bacillus thuringiensis</name>
    <dbReference type="NCBI Taxonomy" id="1428"/>
    <lineage>
        <taxon>Bacteria</taxon>
        <taxon>Bacillati</taxon>
        <taxon>Bacillota</taxon>
        <taxon>Bacilli</taxon>
        <taxon>Bacillales</taxon>
        <taxon>Bacillaceae</taxon>
        <taxon>Bacillus</taxon>
        <taxon>Bacillus cereus group</taxon>
    </lineage>
</organism>
<proteinExistence type="predicted"/>
<evidence type="ECO:0000313" key="2">
    <source>
        <dbReference type="Proteomes" id="UP000222944"/>
    </source>
</evidence>
<sequence length="100" mass="11924">MIMIYCRARQPFLLFGATHEYKAYSIRGFHICISGSRESIKKKSPRFYIEVGAPLITVQNYSYAYKEDRLHNKQQDKQSKYSKSRKSYCLILEMIFLKIR</sequence>
<accession>A0A9X7BV10</accession>
<gene>
    <name evidence="1" type="ORF">CN899_25260</name>
</gene>
<name>A0A9X7BV10_BACTU</name>
<evidence type="ECO:0000313" key="1">
    <source>
        <dbReference type="EMBL" id="PGH79726.1"/>
    </source>
</evidence>
<protein>
    <submittedName>
        <fullName evidence="1">Uncharacterized protein</fullName>
    </submittedName>
</protein>
<comment type="caution">
    <text evidence="1">The sequence shown here is derived from an EMBL/GenBank/DDBJ whole genome shotgun (WGS) entry which is preliminary data.</text>
</comment>
<reference evidence="1 2" key="1">
    <citation type="submission" date="2017-09" db="EMBL/GenBank/DDBJ databases">
        <title>Large-scale bioinformatics analysis of Bacillus genomes uncovers conserved roles of natural products in bacterial physiology.</title>
        <authorList>
            <consortium name="Agbiome Team Llc"/>
            <person name="Bleich R.M."/>
            <person name="Grubbs K.J."/>
            <person name="Santa Maria K.C."/>
            <person name="Allen S.E."/>
            <person name="Farag S."/>
            <person name="Shank E.A."/>
            <person name="Bowers A."/>
        </authorList>
    </citation>
    <scope>NUCLEOTIDE SEQUENCE [LARGE SCALE GENOMIC DNA]</scope>
    <source>
        <strain evidence="1 2">AFS058004</strain>
    </source>
</reference>
<dbReference type="AlphaFoldDB" id="A0A9X7BV10"/>
<dbReference type="EMBL" id="NUFN01000035">
    <property type="protein sequence ID" value="PGH79726.1"/>
    <property type="molecule type" value="Genomic_DNA"/>
</dbReference>